<dbReference type="CDD" id="cd00609">
    <property type="entry name" value="AAT_like"/>
    <property type="match status" value="1"/>
</dbReference>
<dbReference type="OrthoDB" id="9802328at2"/>
<dbReference type="CDD" id="cd07377">
    <property type="entry name" value="WHTH_GntR"/>
    <property type="match status" value="1"/>
</dbReference>
<dbReference type="GO" id="GO:0030170">
    <property type="term" value="F:pyridoxal phosphate binding"/>
    <property type="evidence" value="ECO:0007669"/>
    <property type="project" value="InterPro"/>
</dbReference>
<dbReference type="PANTHER" id="PTHR46577">
    <property type="entry name" value="HTH-TYPE TRANSCRIPTIONAL REGULATORY PROTEIN GABR"/>
    <property type="match status" value="1"/>
</dbReference>
<evidence type="ECO:0000313" key="7">
    <source>
        <dbReference type="EMBL" id="AIY83347.1"/>
    </source>
</evidence>
<dbReference type="Gene3D" id="1.10.10.10">
    <property type="entry name" value="Winged helix-like DNA-binding domain superfamily/Winged helix DNA-binding domain"/>
    <property type="match status" value="1"/>
</dbReference>
<keyword evidence="8" id="KW-1185">Reference proteome</keyword>
<dbReference type="InterPro" id="IPR051446">
    <property type="entry name" value="HTH_trans_reg/aminotransferase"/>
</dbReference>
<evidence type="ECO:0000256" key="4">
    <source>
        <dbReference type="ARBA" id="ARBA00023125"/>
    </source>
</evidence>
<evidence type="ECO:0000313" key="8">
    <source>
        <dbReference type="Proteomes" id="UP000030635"/>
    </source>
</evidence>
<reference evidence="7 8" key="1">
    <citation type="journal article" date="2015" name="Infect. Genet. Evol.">
        <title>Genomic sequences of six botulinum neurotoxin-producing strains representing three clostridial species illustrate the mobility and diversity of botulinum neurotoxin genes.</title>
        <authorList>
            <person name="Smith T.J."/>
            <person name="Hill K.K."/>
            <person name="Xie G."/>
            <person name="Foley B.T."/>
            <person name="Williamson C.H."/>
            <person name="Foster J.T."/>
            <person name="Johnson S.L."/>
            <person name="Chertkov O."/>
            <person name="Teshima H."/>
            <person name="Gibbons H.S."/>
            <person name="Johnsky L.A."/>
            <person name="Karavis M.A."/>
            <person name="Smith L.A."/>
        </authorList>
    </citation>
    <scope>NUCLEOTIDE SEQUENCE [LARGE SCALE GENOMIC DNA]</scope>
    <source>
        <strain evidence="7">Sullivan</strain>
    </source>
</reference>
<name>A0A0A7FUS6_9CLOT</name>
<keyword evidence="2" id="KW-0663">Pyridoxal phosphate</keyword>
<dbReference type="GO" id="GO:0008483">
    <property type="term" value="F:transaminase activity"/>
    <property type="evidence" value="ECO:0007669"/>
    <property type="project" value="UniProtKB-KW"/>
</dbReference>
<dbReference type="InterPro" id="IPR015421">
    <property type="entry name" value="PyrdxlP-dep_Trfase_major"/>
</dbReference>
<evidence type="ECO:0000256" key="2">
    <source>
        <dbReference type="ARBA" id="ARBA00022898"/>
    </source>
</evidence>
<dbReference type="STRING" id="1561.NPD11_2995"/>
<dbReference type="Gene3D" id="3.90.1150.10">
    <property type="entry name" value="Aspartate Aminotransferase, domain 1"/>
    <property type="match status" value="1"/>
</dbReference>
<dbReference type="KEGG" id="cbv:U729_3043"/>
<proteinExistence type="inferred from homology"/>
<dbReference type="Pfam" id="PF00392">
    <property type="entry name" value="GntR"/>
    <property type="match status" value="1"/>
</dbReference>
<evidence type="ECO:0000259" key="6">
    <source>
        <dbReference type="PROSITE" id="PS50949"/>
    </source>
</evidence>
<accession>A0A0A7FUS6</accession>
<dbReference type="EMBL" id="CP006905">
    <property type="protein sequence ID" value="AIY83347.1"/>
    <property type="molecule type" value="Genomic_DNA"/>
</dbReference>
<feature type="domain" description="HTH gntR-type" evidence="6">
    <location>
        <begin position="13"/>
        <end position="81"/>
    </location>
</feature>
<dbReference type="Proteomes" id="UP000030635">
    <property type="component" value="Chromosome"/>
</dbReference>
<dbReference type="SUPFAM" id="SSF46785">
    <property type="entry name" value="Winged helix' DNA-binding domain"/>
    <property type="match status" value="1"/>
</dbReference>
<evidence type="ECO:0000256" key="5">
    <source>
        <dbReference type="ARBA" id="ARBA00023163"/>
    </source>
</evidence>
<dbReference type="InterPro" id="IPR004839">
    <property type="entry name" value="Aminotransferase_I/II_large"/>
</dbReference>
<keyword evidence="5" id="KW-0804">Transcription</keyword>
<comment type="similarity">
    <text evidence="1">In the C-terminal section; belongs to the class-I pyridoxal-phosphate-dependent aminotransferase family.</text>
</comment>
<dbReference type="HOGENOM" id="CLU_017584_0_0_9"/>
<keyword evidence="7" id="KW-0032">Aminotransferase</keyword>
<dbReference type="SUPFAM" id="SSF53383">
    <property type="entry name" value="PLP-dependent transferases"/>
    <property type="match status" value="1"/>
</dbReference>
<dbReference type="GO" id="GO:0003700">
    <property type="term" value="F:DNA-binding transcription factor activity"/>
    <property type="evidence" value="ECO:0007669"/>
    <property type="project" value="InterPro"/>
</dbReference>
<dbReference type="PROSITE" id="PS50949">
    <property type="entry name" value="HTH_GNTR"/>
    <property type="match status" value="1"/>
</dbReference>
<evidence type="ECO:0000256" key="3">
    <source>
        <dbReference type="ARBA" id="ARBA00023015"/>
    </source>
</evidence>
<dbReference type="RefSeq" id="WP_039316458.1">
    <property type="nucleotide sequence ID" value="NZ_CP006905.1"/>
</dbReference>
<sequence length="471" mass="55111">MEFIRNIVFEEETPKYIQIANKFKHLIEKGEIKDGEKLPTIRELSSILGVNKITAVNCYKKLKNEGFAYQKVGSGTFAKKKELSIAFRNSYSQALKMIKNNYKSNYVDFTGEITDEVLFPIKEFKKIINKVLDRDGEEILLSQNTLGYDPLRETINNVFWNGNIDTDDILIVSGAQQGIDIASKALLNINDNIIVEKPTYGGALSVFKWRRANIFEVPIENDGINIEKFERILKKNKIRLFYAMSYFQNPTGASYSLEKKKRILELAQKYDFYIIEDDYLSELIYEENFEYIPFKHLDTSDRVIYIKSFSKIFIPGIRLGYIVTPKVFRENFLRTKFNTDITTSTLMQRALEYYIANEDFRGNIHNLSIEFKKRYDLMGELIKDELSDYVYYNKPDGGLNYYLELKDKNISSKELFFKLVKRGVYITPGVLFFRDDKEGDKTFRIGFSQTDCDKIRKGLKIIKEELKSWHI</sequence>
<dbReference type="SMART" id="SM00345">
    <property type="entry name" value="HTH_GNTR"/>
    <property type="match status" value="1"/>
</dbReference>
<keyword evidence="7" id="KW-0808">Transferase</keyword>
<dbReference type="InterPro" id="IPR036390">
    <property type="entry name" value="WH_DNA-bd_sf"/>
</dbReference>
<dbReference type="InterPro" id="IPR000524">
    <property type="entry name" value="Tscrpt_reg_HTH_GntR"/>
</dbReference>
<dbReference type="PANTHER" id="PTHR46577:SF1">
    <property type="entry name" value="HTH-TYPE TRANSCRIPTIONAL REGULATORY PROTEIN GABR"/>
    <property type="match status" value="1"/>
</dbReference>
<dbReference type="GO" id="GO:0003677">
    <property type="term" value="F:DNA binding"/>
    <property type="evidence" value="ECO:0007669"/>
    <property type="project" value="UniProtKB-KW"/>
</dbReference>
<keyword evidence="4" id="KW-0238">DNA-binding</keyword>
<dbReference type="InterPro" id="IPR015424">
    <property type="entry name" value="PyrdxlP-dep_Trfase"/>
</dbReference>
<dbReference type="Gene3D" id="3.40.640.10">
    <property type="entry name" value="Type I PLP-dependent aspartate aminotransferase-like (Major domain)"/>
    <property type="match status" value="1"/>
</dbReference>
<evidence type="ECO:0000256" key="1">
    <source>
        <dbReference type="ARBA" id="ARBA00005384"/>
    </source>
</evidence>
<keyword evidence="3" id="KW-0805">Transcription regulation</keyword>
<protein>
    <submittedName>
        <fullName evidence="7">Aminotransferase class I and II family protein</fullName>
    </submittedName>
</protein>
<dbReference type="Pfam" id="PF00155">
    <property type="entry name" value="Aminotran_1_2"/>
    <property type="match status" value="1"/>
</dbReference>
<dbReference type="InterPro" id="IPR015422">
    <property type="entry name" value="PyrdxlP-dep_Trfase_small"/>
</dbReference>
<dbReference type="eggNOG" id="COG1167">
    <property type="taxonomic scope" value="Bacteria"/>
</dbReference>
<gene>
    <name evidence="7" type="ORF">U729_3043</name>
</gene>
<organism evidence="7 8">
    <name type="scientific">Clostridium baratii str. Sullivan</name>
    <dbReference type="NCBI Taxonomy" id="1415775"/>
    <lineage>
        <taxon>Bacteria</taxon>
        <taxon>Bacillati</taxon>
        <taxon>Bacillota</taxon>
        <taxon>Clostridia</taxon>
        <taxon>Eubacteriales</taxon>
        <taxon>Clostridiaceae</taxon>
        <taxon>Clostridium</taxon>
    </lineage>
</organism>
<dbReference type="AlphaFoldDB" id="A0A0A7FUS6"/>
<dbReference type="InterPro" id="IPR036388">
    <property type="entry name" value="WH-like_DNA-bd_sf"/>
</dbReference>